<evidence type="ECO:0008006" key="3">
    <source>
        <dbReference type="Google" id="ProtNLM"/>
    </source>
</evidence>
<dbReference type="Proteomes" id="UP001178888">
    <property type="component" value="Unassembled WGS sequence"/>
</dbReference>
<evidence type="ECO:0000313" key="1">
    <source>
        <dbReference type="EMBL" id="MDQ6596219.1"/>
    </source>
</evidence>
<sequence>MYNGRDMTELSMMSIKEWDDQELSFFHHSLQQMVPYLNSEGQTIHREIIEEIMDRGGLKKNEHRNCTAFILFYILDKASRFFG</sequence>
<name>A0AA90TSY7_9BACI</name>
<protein>
    <recommendedName>
        <fullName evidence="3">Cytosolic protein</fullName>
    </recommendedName>
</protein>
<organism evidence="1 2">
    <name type="scientific">Bacillus salipaludis</name>
    <dbReference type="NCBI Taxonomy" id="2547811"/>
    <lineage>
        <taxon>Bacteria</taxon>
        <taxon>Bacillati</taxon>
        <taxon>Bacillota</taxon>
        <taxon>Bacilli</taxon>
        <taxon>Bacillales</taxon>
        <taxon>Bacillaceae</taxon>
        <taxon>Bacillus</taxon>
    </lineage>
</organism>
<dbReference type="EMBL" id="JAVGVR010000001">
    <property type="protein sequence ID" value="MDQ6596219.1"/>
    <property type="molecule type" value="Genomic_DNA"/>
</dbReference>
<comment type="caution">
    <text evidence="1">The sequence shown here is derived from an EMBL/GenBank/DDBJ whole genome shotgun (WGS) entry which is preliminary data.</text>
</comment>
<dbReference type="RefSeq" id="WP_308913036.1">
    <property type="nucleotide sequence ID" value="NZ_JAVGVR010000001.1"/>
</dbReference>
<keyword evidence="2" id="KW-1185">Reference proteome</keyword>
<reference evidence="1" key="1">
    <citation type="submission" date="2023-08" db="EMBL/GenBank/DDBJ databases">
        <title>Nitrogen cycling bacteria in agricultural field soils.</title>
        <authorList>
            <person name="Jang J."/>
        </authorList>
    </citation>
    <scope>NUCLEOTIDE SEQUENCE</scope>
    <source>
        <strain evidence="1">PS3-36</strain>
    </source>
</reference>
<gene>
    <name evidence="1" type="ORF">RCG21_07385</name>
</gene>
<proteinExistence type="predicted"/>
<accession>A0AA90TSY7</accession>
<evidence type="ECO:0000313" key="2">
    <source>
        <dbReference type="Proteomes" id="UP001178888"/>
    </source>
</evidence>
<dbReference type="AlphaFoldDB" id="A0AA90TSY7"/>